<organism evidence="1 2">
    <name type="scientific">Trachymyrmex septentrionalis</name>
    <dbReference type="NCBI Taxonomy" id="34720"/>
    <lineage>
        <taxon>Eukaryota</taxon>
        <taxon>Metazoa</taxon>
        <taxon>Ecdysozoa</taxon>
        <taxon>Arthropoda</taxon>
        <taxon>Hexapoda</taxon>
        <taxon>Insecta</taxon>
        <taxon>Pterygota</taxon>
        <taxon>Neoptera</taxon>
        <taxon>Endopterygota</taxon>
        <taxon>Hymenoptera</taxon>
        <taxon>Apocrita</taxon>
        <taxon>Aculeata</taxon>
        <taxon>Formicoidea</taxon>
        <taxon>Formicidae</taxon>
        <taxon>Myrmicinae</taxon>
        <taxon>Trachymyrmex</taxon>
    </lineage>
</organism>
<name>A0A195FFY0_9HYME</name>
<sequence length="166" mass="18201">MSTNDYVRNVGCATLLNLIYIEHSVNDESDAACDKRGCLFFYTVSESTHPTTKKGKTKYEVTSLSFGQKTLGPPPLPPLFPSLQSTSCNILKKHQSDIASSSSFARHSNIRIVISHGGFCDCEIRKNSFPSALLLSTLPHGLRAMFPAASFTDRNKTIVVEISDLT</sequence>
<accession>A0A195FFY0</accession>
<evidence type="ECO:0000313" key="1">
    <source>
        <dbReference type="EMBL" id="KYN39132.1"/>
    </source>
</evidence>
<keyword evidence="2" id="KW-1185">Reference proteome</keyword>
<dbReference type="Proteomes" id="UP000078541">
    <property type="component" value="Unassembled WGS sequence"/>
</dbReference>
<dbReference type="EMBL" id="KQ981625">
    <property type="protein sequence ID" value="KYN39132.1"/>
    <property type="molecule type" value="Genomic_DNA"/>
</dbReference>
<dbReference type="AlphaFoldDB" id="A0A195FFY0"/>
<reference evidence="1 2" key="1">
    <citation type="submission" date="2016-03" db="EMBL/GenBank/DDBJ databases">
        <title>Trachymyrmex septentrionalis WGS genome.</title>
        <authorList>
            <person name="Nygaard S."/>
            <person name="Hu H."/>
            <person name="Boomsma J."/>
            <person name="Zhang G."/>
        </authorList>
    </citation>
    <scope>NUCLEOTIDE SEQUENCE [LARGE SCALE GENOMIC DNA]</scope>
    <source>
        <strain evidence="1">Tsep2-gDNA-1</strain>
        <tissue evidence="1">Whole body</tissue>
    </source>
</reference>
<protein>
    <submittedName>
        <fullName evidence="1">Uncharacterized protein</fullName>
    </submittedName>
</protein>
<evidence type="ECO:0000313" key="2">
    <source>
        <dbReference type="Proteomes" id="UP000078541"/>
    </source>
</evidence>
<gene>
    <name evidence="1" type="ORF">ALC56_06558</name>
</gene>
<proteinExistence type="predicted"/>